<evidence type="ECO:0000313" key="1">
    <source>
        <dbReference type="EMBL" id="CCA71925.1"/>
    </source>
</evidence>
<reference evidence="1 2" key="1">
    <citation type="journal article" date="2011" name="PLoS Pathog.">
        <title>Endophytic Life Strategies Decoded by Genome and Transcriptome Analyses of the Mutualistic Root Symbiont Piriformospora indica.</title>
        <authorList>
            <person name="Zuccaro A."/>
            <person name="Lahrmann U."/>
            <person name="Guldener U."/>
            <person name="Langen G."/>
            <person name="Pfiffi S."/>
            <person name="Biedenkopf D."/>
            <person name="Wong P."/>
            <person name="Samans B."/>
            <person name="Grimm C."/>
            <person name="Basiewicz M."/>
            <person name="Murat C."/>
            <person name="Martin F."/>
            <person name="Kogel K.H."/>
        </authorList>
    </citation>
    <scope>NUCLEOTIDE SEQUENCE [LARGE SCALE GENOMIC DNA]</scope>
    <source>
        <strain evidence="1 2">DSM 11827</strain>
    </source>
</reference>
<proteinExistence type="predicted"/>
<organism evidence="1 2">
    <name type="scientific">Serendipita indica (strain DSM 11827)</name>
    <name type="common">Root endophyte fungus</name>
    <name type="synonym">Piriformospora indica</name>
    <dbReference type="NCBI Taxonomy" id="1109443"/>
    <lineage>
        <taxon>Eukaryota</taxon>
        <taxon>Fungi</taxon>
        <taxon>Dikarya</taxon>
        <taxon>Basidiomycota</taxon>
        <taxon>Agaricomycotina</taxon>
        <taxon>Agaricomycetes</taxon>
        <taxon>Sebacinales</taxon>
        <taxon>Serendipitaceae</taxon>
        <taxon>Serendipita</taxon>
    </lineage>
</organism>
<dbReference type="Proteomes" id="UP000007148">
    <property type="component" value="Unassembled WGS sequence"/>
</dbReference>
<protein>
    <submittedName>
        <fullName evidence="1">Uncharacterized protein</fullName>
    </submittedName>
</protein>
<name>G4TKT2_SERID</name>
<dbReference type="EMBL" id="CAFZ01000140">
    <property type="protein sequence ID" value="CCA71925.1"/>
    <property type="molecule type" value="Genomic_DNA"/>
</dbReference>
<comment type="caution">
    <text evidence="1">The sequence shown here is derived from an EMBL/GenBank/DDBJ whole genome shotgun (WGS) entry which is preliminary data.</text>
</comment>
<accession>G4TKT2</accession>
<gene>
    <name evidence="1" type="ORF">PIIN_05860</name>
</gene>
<dbReference type="InParanoid" id="G4TKT2"/>
<dbReference type="HOGENOM" id="CLU_2360507_0_0_1"/>
<dbReference type="AlphaFoldDB" id="G4TKT2"/>
<sequence>MPMLRADEVMDPFATRGRRWLRITGSYRIRTVSRNLIRTQHSSDIGCRYPMTPRSSSHRGESRACTCCYKKRSASDIATHASNYWEYHRQGITISR</sequence>
<evidence type="ECO:0000313" key="2">
    <source>
        <dbReference type="Proteomes" id="UP000007148"/>
    </source>
</evidence>
<keyword evidence="2" id="KW-1185">Reference proteome</keyword>